<dbReference type="InterPro" id="IPR009075">
    <property type="entry name" value="AcylCo_DH/oxidase_C"/>
</dbReference>
<feature type="domain" description="Acyl-CoA dehydrogenase/oxidase C-terminal" evidence="5">
    <location>
        <begin position="248"/>
        <end position="373"/>
    </location>
</feature>
<evidence type="ECO:0000259" key="6">
    <source>
        <dbReference type="Pfam" id="PF02771"/>
    </source>
</evidence>
<keyword evidence="3" id="KW-0285">Flavoprotein</keyword>
<dbReference type="InterPro" id="IPR036250">
    <property type="entry name" value="AcylCo_DH-like_C"/>
</dbReference>
<accession>A0A919GUE8</accession>
<sequence length="398" mass="42271">MSATGAQTRTRPLVPTELARELVPVLRDTAAAADESASFPVAALDALRASGLMGLSVPVEYGGLGGSLADMAAVAQELGRGSLSTALIWAMHCQQVVTLAEYATPALKNRLLPRIARGEVYVASVTSEAGKGGHLTSAGAALDRETDDLLIHREAPIVTGGAQADGFLITMRDAADASSNAVTLVYADREQLETTQRDGWNPMGMRATHSVAMTLHGTVPADQQVGGAGAFADISGAVFAPAAHIGWSASWLGAVCGVLRDTLTMLRDPAKRRDFNLRSDLVLDRIARIRMDVDAVDAFLGTVVREIEDLRLTGGDIGAAPVQLRLNGLKVFASETLMDAADRLMDLLGLRHGYMRSSAIPMERLFRDIKSARLNYSNDRLTTANGTLTLLDPEVRLA</sequence>
<dbReference type="PANTHER" id="PTHR43884">
    <property type="entry name" value="ACYL-COA DEHYDROGENASE"/>
    <property type="match status" value="1"/>
</dbReference>
<gene>
    <name evidence="7" type="ORF">Sxan_13630</name>
</gene>
<dbReference type="Gene3D" id="1.10.540.10">
    <property type="entry name" value="Acyl-CoA dehydrogenase/oxidase, N-terminal domain"/>
    <property type="match status" value="1"/>
</dbReference>
<dbReference type="PIRSF" id="PIRSF016578">
    <property type="entry name" value="HsaA"/>
    <property type="match status" value="1"/>
</dbReference>
<dbReference type="OrthoDB" id="2986495at2"/>
<organism evidence="7 8">
    <name type="scientific">Streptomyces xanthophaeus</name>
    <dbReference type="NCBI Taxonomy" id="67385"/>
    <lineage>
        <taxon>Bacteria</taxon>
        <taxon>Bacillati</taxon>
        <taxon>Actinomycetota</taxon>
        <taxon>Actinomycetes</taxon>
        <taxon>Kitasatosporales</taxon>
        <taxon>Streptomycetaceae</taxon>
        <taxon>Streptomyces</taxon>
    </lineage>
</organism>
<evidence type="ECO:0000256" key="1">
    <source>
        <dbReference type="ARBA" id="ARBA00001974"/>
    </source>
</evidence>
<evidence type="ECO:0000256" key="3">
    <source>
        <dbReference type="ARBA" id="ARBA00022630"/>
    </source>
</evidence>
<dbReference type="InterPro" id="IPR046373">
    <property type="entry name" value="Acyl-CoA_Oxase/DH_mid-dom_sf"/>
</dbReference>
<dbReference type="EMBL" id="BNEE01000004">
    <property type="protein sequence ID" value="GHI83999.1"/>
    <property type="molecule type" value="Genomic_DNA"/>
</dbReference>
<reference evidence="7" key="1">
    <citation type="submission" date="2020-09" db="EMBL/GenBank/DDBJ databases">
        <title>Whole genome shotgun sequence of Streptomyces xanthophaeus NBRC 12829.</title>
        <authorList>
            <person name="Komaki H."/>
            <person name="Tamura T."/>
        </authorList>
    </citation>
    <scope>NUCLEOTIDE SEQUENCE</scope>
    <source>
        <strain evidence="7">NBRC 12829</strain>
    </source>
</reference>
<evidence type="ECO:0000256" key="4">
    <source>
        <dbReference type="ARBA" id="ARBA00022827"/>
    </source>
</evidence>
<name>A0A919GUE8_9ACTN</name>
<keyword evidence="4" id="KW-0274">FAD</keyword>
<evidence type="ECO:0000313" key="8">
    <source>
        <dbReference type="Proteomes" id="UP000600026"/>
    </source>
</evidence>
<dbReference type="GeneID" id="96802084"/>
<comment type="cofactor">
    <cofactor evidence="1">
        <name>FAD</name>
        <dbReference type="ChEBI" id="CHEBI:57692"/>
    </cofactor>
</comment>
<dbReference type="AlphaFoldDB" id="A0A919GUE8"/>
<dbReference type="RefSeq" id="WP_078904246.1">
    <property type="nucleotide sequence ID" value="NZ_BNEE01000004.1"/>
</dbReference>
<dbReference type="InterPro" id="IPR037069">
    <property type="entry name" value="AcylCoA_DH/ox_N_sf"/>
</dbReference>
<evidence type="ECO:0000256" key="2">
    <source>
        <dbReference type="ARBA" id="ARBA00009347"/>
    </source>
</evidence>
<keyword evidence="8" id="KW-1185">Reference proteome</keyword>
<dbReference type="Gene3D" id="1.20.140.10">
    <property type="entry name" value="Butyryl-CoA Dehydrogenase, subunit A, domain 3"/>
    <property type="match status" value="1"/>
</dbReference>
<dbReference type="Gene3D" id="2.40.110.10">
    <property type="entry name" value="Butyryl-CoA Dehydrogenase, subunit A, domain 2"/>
    <property type="match status" value="1"/>
</dbReference>
<evidence type="ECO:0000313" key="7">
    <source>
        <dbReference type="EMBL" id="GHI83999.1"/>
    </source>
</evidence>
<dbReference type="Pfam" id="PF00441">
    <property type="entry name" value="Acyl-CoA_dh_1"/>
    <property type="match status" value="1"/>
</dbReference>
<protein>
    <submittedName>
        <fullName evidence="7">Acyl-CoA dehydrogenase</fullName>
    </submittedName>
</protein>
<proteinExistence type="inferred from homology"/>
<comment type="similarity">
    <text evidence="2">Belongs to the acyl-CoA dehydrogenase family.</text>
</comment>
<dbReference type="PANTHER" id="PTHR43884:SF12">
    <property type="entry name" value="ISOVALERYL-COA DEHYDROGENASE, MITOCHONDRIAL-RELATED"/>
    <property type="match status" value="1"/>
</dbReference>
<evidence type="ECO:0000259" key="5">
    <source>
        <dbReference type="Pfam" id="PF00441"/>
    </source>
</evidence>
<dbReference type="Pfam" id="PF02771">
    <property type="entry name" value="Acyl-CoA_dh_N"/>
    <property type="match status" value="1"/>
</dbReference>
<dbReference type="GO" id="GO:0050660">
    <property type="term" value="F:flavin adenine dinucleotide binding"/>
    <property type="evidence" value="ECO:0007669"/>
    <property type="project" value="InterPro"/>
</dbReference>
<dbReference type="Proteomes" id="UP000600026">
    <property type="component" value="Unassembled WGS sequence"/>
</dbReference>
<feature type="domain" description="Acyl-CoA dehydrogenase/oxidase N-terminal" evidence="6">
    <location>
        <begin position="26"/>
        <end position="119"/>
    </location>
</feature>
<dbReference type="InterPro" id="IPR013786">
    <property type="entry name" value="AcylCoA_DH/ox_N"/>
</dbReference>
<dbReference type="GO" id="GO:0003995">
    <property type="term" value="F:acyl-CoA dehydrogenase activity"/>
    <property type="evidence" value="ECO:0007669"/>
    <property type="project" value="TreeGrafter"/>
</dbReference>
<dbReference type="InterPro" id="IPR009100">
    <property type="entry name" value="AcylCoA_DH/oxidase_NM_dom_sf"/>
</dbReference>
<dbReference type="SUPFAM" id="SSF56645">
    <property type="entry name" value="Acyl-CoA dehydrogenase NM domain-like"/>
    <property type="match status" value="1"/>
</dbReference>
<dbReference type="SUPFAM" id="SSF47203">
    <property type="entry name" value="Acyl-CoA dehydrogenase C-terminal domain-like"/>
    <property type="match status" value="1"/>
</dbReference>
<comment type="caution">
    <text evidence="7">The sequence shown here is derived from an EMBL/GenBank/DDBJ whole genome shotgun (WGS) entry which is preliminary data.</text>
</comment>